<evidence type="ECO:0000313" key="4">
    <source>
        <dbReference type="Proteomes" id="UP000325827"/>
    </source>
</evidence>
<dbReference type="AlphaFoldDB" id="A0A5J5IZF0"/>
<dbReference type="OrthoDB" id="5177627at2"/>
<dbReference type="SMART" id="SM00507">
    <property type="entry name" value="HNHc"/>
    <property type="match status" value="1"/>
</dbReference>
<dbReference type="CDD" id="cd00085">
    <property type="entry name" value="HNHc"/>
    <property type="match status" value="1"/>
</dbReference>
<dbReference type="EMBL" id="VYSA01000002">
    <property type="protein sequence ID" value="KAA9107782.1"/>
    <property type="molecule type" value="Genomic_DNA"/>
</dbReference>
<feature type="region of interest" description="Disordered" evidence="1">
    <location>
        <begin position="360"/>
        <end position="384"/>
    </location>
</feature>
<dbReference type="Pfam" id="PF02720">
    <property type="entry name" value="DUF222"/>
    <property type="match status" value="1"/>
</dbReference>
<keyword evidence="4" id="KW-1185">Reference proteome</keyword>
<sequence length="384" mass="41844">MVAEPSRPWDDVLRSAMLDGRLAPARVEAILRGLGRPPARADASDSAAAREVWALAAEQLLAEASELPVEEVARRARQVRDALDPAGTEERFARRYAQRAFRMWTDADGVHHGRIAFDDEGYAWVQSMVDAAMRPRRGGPRFVDSTERQAAAGLAADPRSNDQIVYDLAMDVWRAGMLAKASDVYGARQPGVRMIVVAGAVGPRDAFGRLLAAAHLEDGGDALPGTVLERSLCSTGYVEVTVDGCGNPLDVGREQRVYTPKQRIALAARDGGCVWPGCGVPASYCEAHHCDHWWRDKGRTDIDRGVLLCRFHHLLLHNAGARMTREGRGPFVLWRPGCAPMELTSRSAVKWAWDPPPQTVRAGWRVAPPTRDPANAQPGGSTAP</sequence>
<evidence type="ECO:0000313" key="3">
    <source>
        <dbReference type="EMBL" id="KAA9107782.1"/>
    </source>
</evidence>
<evidence type="ECO:0000256" key="1">
    <source>
        <dbReference type="SAM" id="MobiDB-lite"/>
    </source>
</evidence>
<dbReference type="Proteomes" id="UP000325827">
    <property type="component" value="Unassembled WGS sequence"/>
</dbReference>
<dbReference type="RefSeq" id="WP_150448817.1">
    <property type="nucleotide sequence ID" value="NZ_VYSA01000002.1"/>
</dbReference>
<gene>
    <name evidence="3" type="ORF">F6B43_10105</name>
</gene>
<dbReference type="InterPro" id="IPR003870">
    <property type="entry name" value="DUF222"/>
</dbReference>
<accession>A0A5J5IZF0</accession>
<evidence type="ECO:0000259" key="2">
    <source>
        <dbReference type="SMART" id="SM00507"/>
    </source>
</evidence>
<comment type="caution">
    <text evidence="3">The sequence shown here is derived from an EMBL/GenBank/DDBJ whole genome shotgun (WGS) entry which is preliminary data.</text>
</comment>
<dbReference type="InterPro" id="IPR003615">
    <property type="entry name" value="HNH_nuc"/>
</dbReference>
<organism evidence="3 4">
    <name type="scientific">Microbacterium rhizomatis</name>
    <dbReference type="NCBI Taxonomy" id="1631477"/>
    <lineage>
        <taxon>Bacteria</taxon>
        <taxon>Bacillati</taxon>
        <taxon>Actinomycetota</taxon>
        <taxon>Actinomycetes</taxon>
        <taxon>Micrococcales</taxon>
        <taxon>Microbacteriaceae</taxon>
        <taxon>Microbacterium</taxon>
    </lineage>
</organism>
<feature type="domain" description="HNH nuclease" evidence="2">
    <location>
        <begin position="261"/>
        <end position="314"/>
    </location>
</feature>
<reference evidence="4" key="1">
    <citation type="submission" date="2019-09" db="EMBL/GenBank/DDBJ databases">
        <title>Mumia zhuanghuii sp. nov. isolated from the intestinal contents of plateau pika (Ochotona curzoniae) in the Qinghai-Tibet plateau of China.</title>
        <authorList>
            <person name="Tian Z."/>
        </authorList>
    </citation>
    <scope>NUCLEOTIDE SEQUENCE [LARGE SCALE GENOMIC DNA]</scope>
    <source>
        <strain evidence="4">JCM 30598</strain>
    </source>
</reference>
<protein>
    <submittedName>
        <fullName evidence="3">DUF222 domain-containing protein</fullName>
    </submittedName>
</protein>
<proteinExistence type="predicted"/>
<name>A0A5J5IZF0_9MICO</name>